<feature type="transmembrane region" description="Helical" evidence="1">
    <location>
        <begin position="68"/>
        <end position="88"/>
    </location>
</feature>
<dbReference type="RefSeq" id="WP_169946674.1">
    <property type="nucleotide sequence ID" value="NZ_CP053015.1"/>
</dbReference>
<evidence type="ECO:0000313" key="2">
    <source>
        <dbReference type="EMBL" id="QJQ32924.1"/>
    </source>
</evidence>
<evidence type="ECO:0000256" key="1">
    <source>
        <dbReference type="SAM" id="Phobius"/>
    </source>
</evidence>
<proteinExistence type="predicted"/>
<accession>A0A6M4AV50</accession>
<gene>
    <name evidence="2" type="ORF">GV829_11105</name>
</gene>
<keyword evidence="1" id="KW-0812">Transmembrane</keyword>
<evidence type="ECO:0000313" key="3">
    <source>
        <dbReference type="Proteomes" id="UP000503018"/>
    </source>
</evidence>
<organism evidence="2 3">
    <name type="scientific">Sphingomonas lacunae</name>
    <dbReference type="NCBI Taxonomy" id="2698828"/>
    <lineage>
        <taxon>Bacteria</taxon>
        <taxon>Pseudomonadati</taxon>
        <taxon>Pseudomonadota</taxon>
        <taxon>Alphaproteobacteria</taxon>
        <taxon>Sphingomonadales</taxon>
        <taxon>Sphingomonadaceae</taxon>
        <taxon>Sphingomonas</taxon>
    </lineage>
</organism>
<dbReference type="KEGG" id="slan:GV829_11105"/>
<feature type="transmembrane region" description="Helical" evidence="1">
    <location>
        <begin position="42"/>
        <end position="61"/>
    </location>
</feature>
<feature type="transmembrane region" description="Helical" evidence="1">
    <location>
        <begin position="94"/>
        <end position="116"/>
    </location>
</feature>
<name>A0A6M4AV50_9SPHN</name>
<dbReference type="EMBL" id="CP053015">
    <property type="protein sequence ID" value="QJQ32924.1"/>
    <property type="molecule type" value="Genomic_DNA"/>
</dbReference>
<keyword evidence="1" id="KW-0472">Membrane</keyword>
<sequence length="182" mass="20026">MDSRQHSALFRFISHVTVICGLFAAMYLLLSDLVPGGPVVEVMIFGGTSILVAHVLMLAPVARYTMALFLTAMIYFAVRYVVVTVAFAGDASEATLALTVIGAVHLPLMVLIFGLLDESALFGTVCPQCEARGAVSEEVVDRYREGRGGRSHVVAQRIRVTTKHKCRKCEHVWFERAFTFDD</sequence>
<keyword evidence="1" id="KW-1133">Transmembrane helix</keyword>
<protein>
    <submittedName>
        <fullName evidence="2">Uncharacterized protein</fullName>
    </submittedName>
</protein>
<dbReference type="Proteomes" id="UP000503018">
    <property type="component" value="Chromosome"/>
</dbReference>
<feature type="transmembrane region" description="Helical" evidence="1">
    <location>
        <begin position="12"/>
        <end position="30"/>
    </location>
</feature>
<dbReference type="AlphaFoldDB" id="A0A6M4AV50"/>
<keyword evidence="3" id="KW-1185">Reference proteome</keyword>
<reference evidence="2 3" key="1">
    <citation type="submission" date="2020-01" db="EMBL/GenBank/DDBJ databases">
        <title>Sphingomonas sp. strain CSW-10.</title>
        <authorList>
            <person name="Chen W.-M."/>
        </authorList>
    </citation>
    <scope>NUCLEOTIDE SEQUENCE [LARGE SCALE GENOMIC DNA]</scope>
    <source>
        <strain evidence="2 3">CSW-10</strain>
    </source>
</reference>